<dbReference type="PATRIC" id="fig|1121326.3.peg.541"/>
<evidence type="ECO:0000313" key="2">
    <source>
        <dbReference type="Proteomes" id="UP000076603"/>
    </source>
</evidence>
<proteinExistence type="predicted"/>
<comment type="caution">
    <text evidence="1">The sequence shown here is derived from an EMBL/GenBank/DDBJ whole genome shotgun (WGS) entry which is preliminary data.</text>
</comment>
<protein>
    <submittedName>
        <fullName evidence="1">Uncharacterized protein</fullName>
    </submittedName>
</protein>
<organism evidence="1 2">
    <name type="scientific">Clostridium magnum DSM 2767</name>
    <dbReference type="NCBI Taxonomy" id="1121326"/>
    <lineage>
        <taxon>Bacteria</taxon>
        <taxon>Bacillati</taxon>
        <taxon>Bacillota</taxon>
        <taxon>Clostridia</taxon>
        <taxon>Eubacteriales</taxon>
        <taxon>Clostridiaceae</taxon>
        <taxon>Clostridium</taxon>
    </lineage>
</organism>
<reference evidence="1 2" key="1">
    <citation type="submission" date="2016-04" db="EMBL/GenBank/DDBJ databases">
        <title>Genome sequence of Clostridium magnum DSM 2767.</title>
        <authorList>
            <person name="Poehlein A."/>
            <person name="Uhlig R."/>
            <person name="Fischer R."/>
            <person name="Bahl H."/>
            <person name="Daniel R."/>
        </authorList>
    </citation>
    <scope>NUCLEOTIDE SEQUENCE [LARGE SCALE GENOMIC DNA]</scope>
    <source>
        <strain evidence="1 2">DSM 2767</strain>
    </source>
</reference>
<gene>
    <name evidence="1" type="ORF">CLMAG_05860</name>
</gene>
<accession>A0A168E155</accession>
<dbReference type="EMBL" id="LWAE01000001">
    <property type="protein sequence ID" value="KZL93540.1"/>
    <property type="molecule type" value="Genomic_DNA"/>
</dbReference>
<sequence>MGCKFCFLGCDIINSDKCCFECEEQQKCDKDCKGMPKEYKDCEYYRD</sequence>
<keyword evidence="2" id="KW-1185">Reference proteome</keyword>
<dbReference type="STRING" id="1121326.CLMAG_05860"/>
<evidence type="ECO:0000313" key="1">
    <source>
        <dbReference type="EMBL" id="KZL93540.1"/>
    </source>
</evidence>
<dbReference type="AlphaFoldDB" id="A0A168E155"/>
<dbReference type="RefSeq" id="WP_161486916.1">
    <property type="nucleotide sequence ID" value="NZ_FQXL01000031.1"/>
</dbReference>
<name>A0A168E155_9CLOT</name>
<dbReference type="Proteomes" id="UP000076603">
    <property type="component" value="Unassembled WGS sequence"/>
</dbReference>